<gene>
    <name evidence="2" type="ORF">GS597_12995</name>
</gene>
<dbReference type="EMBL" id="WVIC01000025">
    <property type="protein sequence ID" value="NCJ07408.1"/>
    <property type="molecule type" value="Genomic_DNA"/>
</dbReference>
<proteinExistence type="predicted"/>
<reference evidence="2" key="1">
    <citation type="submission" date="2019-12" db="EMBL/GenBank/DDBJ databases">
        <title>High-Quality draft genome sequences of three cyanobacteria isolated from the limestone walls of the Old Cathedral of Coimbra.</title>
        <authorList>
            <person name="Tiago I."/>
            <person name="Soares F."/>
            <person name="Portugal A."/>
        </authorList>
    </citation>
    <scope>NUCLEOTIDE SEQUENCE [LARGE SCALE GENOMIC DNA]</scope>
    <source>
        <strain evidence="2">C</strain>
    </source>
</reference>
<dbReference type="InterPro" id="IPR010982">
    <property type="entry name" value="Lambda_DNA-bd_dom_sf"/>
</dbReference>
<dbReference type="SUPFAM" id="SSF47413">
    <property type="entry name" value="lambda repressor-like DNA-binding domains"/>
    <property type="match status" value="1"/>
</dbReference>
<keyword evidence="3" id="KW-1185">Reference proteome</keyword>
<dbReference type="InterPro" id="IPR001387">
    <property type="entry name" value="Cro/C1-type_HTH"/>
</dbReference>
<dbReference type="Proteomes" id="UP000607397">
    <property type="component" value="Unassembled WGS sequence"/>
</dbReference>
<dbReference type="CDD" id="cd00093">
    <property type="entry name" value="HTH_XRE"/>
    <property type="match status" value="1"/>
</dbReference>
<feature type="domain" description="HTH cro/C1-type" evidence="1">
    <location>
        <begin position="3"/>
        <end position="59"/>
    </location>
</feature>
<organism evidence="2 3">
    <name type="scientific">Petrachloros mirabilis ULC683</name>
    <dbReference type="NCBI Taxonomy" id="2781853"/>
    <lineage>
        <taxon>Bacteria</taxon>
        <taxon>Bacillati</taxon>
        <taxon>Cyanobacteriota</taxon>
        <taxon>Cyanophyceae</taxon>
        <taxon>Synechococcales</taxon>
        <taxon>Petrachlorosaceae</taxon>
        <taxon>Petrachloros</taxon>
        <taxon>Petrachloros mirabilis</taxon>
    </lineage>
</organism>
<comment type="caution">
    <text evidence="2">The sequence shown here is derived from an EMBL/GenBank/DDBJ whole genome shotgun (WGS) entry which is preliminary data.</text>
</comment>
<evidence type="ECO:0000259" key="1">
    <source>
        <dbReference type="PROSITE" id="PS50943"/>
    </source>
</evidence>
<dbReference type="AlphaFoldDB" id="A0A8K2A0D8"/>
<sequence length="70" mass="8014">MDMKELRQKAGLKAEEVAVKLDIAVSTVRNWEQGRTLPKMRVDQFAGLCKLYSCTIEELEQSARRSIDKT</sequence>
<dbReference type="Pfam" id="PF13560">
    <property type="entry name" value="HTH_31"/>
    <property type="match status" value="1"/>
</dbReference>
<dbReference type="PROSITE" id="PS50943">
    <property type="entry name" value="HTH_CROC1"/>
    <property type="match status" value="1"/>
</dbReference>
<dbReference type="GO" id="GO:0003677">
    <property type="term" value="F:DNA binding"/>
    <property type="evidence" value="ECO:0007669"/>
    <property type="project" value="InterPro"/>
</dbReference>
<evidence type="ECO:0000313" key="2">
    <source>
        <dbReference type="EMBL" id="NCJ07408.1"/>
    </source>
</evidence>
<dbReference type="SMART" id="SM00530">
    <property type="entry name" value="HTH_XRE"/>
    <property type="match status" value="1"/>
</dbReference>
<accession>A0A8K2A0D8</accession>
<evidence type="ECO:0000313" key="3">
    <source>
        <dbReference type="Proteomes" id="UP000607397"/>
    </source>
</evidence>
<dbReference type="Gene3D" id="1.10.260.40">
    <property type="entry name" value="lambda repressor-like DNA-binding domains"/>
    <property type="match status" value="1"/>
</dbReference>
<name>A0A8K2A0D8_9CYAN</name>
<protein>
    <submittedName>
        <fullName evidence="2">Helix-turn-helix domain-containing protein</fullName>
    </submittedName>
</protein>